<dbReference type="Proteomes" id="UP000184233">
    <property type="component" value="Unassembled WGS sequence"/>
</dbReference>
<dbReference type="STRING" id="1895771.BGO89_02415"/>
<feature type="transmembrane region" description="Helical" evidence="1">
    <location>
        <begin position="76"/>
        <end position="101"/>
    </location>
</feature>
<feature type="transmembrane region" description="Helical" evidence="1">
    <location>
        <begin position="121"/>
        <end position="141"/>
    </location>
</feature>
<organism evidence="2 3">
    <name type="scientific">Candidatus Kapaibacterium thiocyanatum</name>
    <dbReference type="NCBI Taxonomy" id="1895771"/>
    <lineage>
        <taxon>Bacteria</taxon>
        <taxon>Pseudomonadati</taxon>
        <taxon>Candidatus Kapaibacteriota</taxon>
        <taxon>Candidatus Kapaibacteriia</taxon>
        <taxon>Candidatus Kapaibacteriales</taxon>
        <taxon>Candidatus Kapaibacteriaceae</taxon>
        <taxon>Candidatus Kapaibacterium</taxon>
    </lineage>
</organism>
<accession>A0A1M3L2A4</accession>
<keyword evidence="1" id="KW-0472">Membrane</keyword>
<keyword evidence="1" id="KW-1133">Transmembrane helix</keyword>
<evidence type="ECO:0000313" key="3">
    <source>
        <dbReference type="Proteomes" id="UP000184233"/>
    </source>
</evidence>
<evidence type="ECO:0000256" key="1">
    <source>
        <dbReference type="SAM" id="Phobius"/>
    </source>
</evidence>
<gene>
    <name evidence="2" type="ORF">BGO89_02415</name>
</gene>
<proteinExistence type="predicted"/>
<name>A0A1M3L2A4_9BACT</name>
<sequence>MDRLAMGTITPEEHRMLTTRLGQKAMDRIIDAEQALRDSMSAVSHTTTTEAFLPALQRRIAALPTRPRWLRLLIRWSGAIGIMIMLAGIATVIQVVPHAFIDVSMELLPSNIPIVRVHHGIPQDILLAVAVTLFFGIIAVWRMETSRR</sequence>
<protein>
    <submittedName>
        <fullName evidence="2">Uncharacterized protein</fullName>
    </submittedName>
</protein>
<keyword evidence="1" id="KW-0812">Transmembrane</keyword>
<dbReference type="EMBL" id="MKVH01000013">
    <property type="protein sequence ID" value="OJX59291.1"/>
    <property type="molecule type" value="Genomic_DNA"/>
</dbReference>
<comment type="caution">
    <text evidence="2">The sequence shown here is derived from an EMBL/GenBank/DDBJ whole genome shotgun (WGS) entry which is preliminary data.</text>
</comment>
<reference evidence="2 3" key="1">
    <citation type="submission" date="2016-09" db="EMBL/GenBank/DDBJ databases">
        <title>Genome-resolved meta-omics ties microbial dynamics to process performance in biotechnology for thiocyanate degradation.</title>
        <authorList>
            <person name="Kantor R.S."/>
            <person name="Huddy R.J."/>
            <person name="Iyer R."/>
            <person name="Thomas B.C."/>
            <person name="Brown C.T."/>
            <person name="Anantharaman K."/>
            <person name="Tringe S."/>
            <person name="Hettich R.L."/>
            <person name="Harrison S.T."/>
            <person name="Banfield J.F."/>
        </authorList>
    </citation>
    <scope>NUCLEOTIDE SEQUENCE [LARGE SCALE GENOMIC DNA]</scope>
    <source>
        <strain evidence="2">59-99</strain>
    </source>
</reference>
<dbReference type="AlphaFoldDB" id="A0A1M3L2A4"/>
<evidence type="ECO:0000313" key="2">
    <source>
        <dbReference type="EMBL" id="OJX59291.1"/>
    </source>
</evidence>